<evidence type="ECO:0000256" key="2">
    <source>
        <dbReference type="SAM" id="SignalP"/>
    </source>
</evidence>
<accession>A0A7V5U1L0</accession>
<feature type="compositionally biased region" description="Polar residues" evidence="1">
    <location>
        <begin position="35"/>
        <end position="48"/>
    </location>
</feature>
<dbReference type="AlphaFoldDB" id="A0A7V5U1L0"/>
<feature type="chain" id="PRO_5030858144" evidence="2">
    <location>
        <begin position="24"/>
        <end position="367"/>
    </location>
</feature>
<reference evidence="3" key="1">
    <citation type="journal article" date="2020" name="mSystems">
        <title>Genome- and Community-Level Interaction Insights into Carbon Utilization and Element Cycling Functions of Hydrothermarchaeota in Hydrothermal Sediment.</title>
        <authorList>
            <person name="Zhou Z."/>
            <person name="Liu Y."/>
            <person name="Xu W."/>
            <person name="Pan J."/>
            <person name="Luo Z.H."/>
            <person name="Li M."/>
        </authorList>
    </citation>
    <scope>NUCLEOTIDE SEQUENCE [LARGE SCALE GENOMIC DNA]</scope>
    <source>
        <strain evidence="3">HyVt-538</strain>
    </source>
</reference>
<gene>
    <name evidence="3" type="ORF">ENK01_04370</name>
</gene>
<feature type="region of interest" description="Disordered" evidence="1">
    <location>
        <begin position="28"/>
        <end position="51"/>
    </location>
</feature>
<evidence type="ECO:0000313" key="3">
    <source>
        <dbReference type="EMBL" id="HHI89170.1"/>
    </source>
</evidence>
<dbReference type="EMBL" id="DROP01000291">
    <property type="protein sequence ID" value="HHI89170.1"/>
    <property type="molecule type" value="Genomic_DNA"/>
</dbReference>
<dbReference type="Pfam" id="PF06282">
    <property type="entry name" value="DUF1036"/>
    <property type="match status" value="2"/>
</dbReference>
<sequence length="367" mass="41338">MKHLARLIFTSLFAMSFPHIVMAQTDTAQDKNSHQMEGTEQNRTDTSQSPPPWQVCNETSYVLEIAIAGVPKGKAGTPVTSWGWTDLRPGACKTIMVEKGTPRFVYAKSARFHQGPIHEWRGQYEYCVGEKDFTARPGVACNLQNLHKAKFLQIVPTETRTALVEPDGFGRRAEMAGLQRLLKDNNFNIRKIDGHKGRQTSRALRKFLKDHKLKSNLSMEEKYTALEKGARETIKTVGLRLCNKTRARLWSAIAHNNADGYEARGWWPIDPGKCIHPFAQNLKGKDVFYTARMETPGKSDKTLRVPAKSGKSFCVGPSIFASLKHEYCRDQGYIPARFKAVPKNVSGVRIDLTEQQFSTGRIDGLRQ</sequence>
<comment type="caution">
    <text evidence="3">The sequence shown here is derived from an EMBL/GenBank/DDBJ whole genome shotgun (WGS) entry which is preliminary data.</text>
</comment>
<name>A0A7V5U1L0_9PROT</name>
<dbReference type="InterPro" id="IPR009380">
    <property type="entry name" value="DUF1036"/>
</dbReference>
<feature type="signal peptide" evidence="2">
    <location>
        <begin position="1"/>
        <end position="23"/>
    </location>
</feature>
<organism evidence="3">
    <name type="scientific">Hellea balneolensis</name>
    <dbReference type="NCBI Taxonomy" id="287478"/>
    <lineage>
        <taxon>Bacteria</taxon>
        <taxon>Pseudomonadati</taxon>
        <taxon>Pseudomonadota</taxon>
        <taxon>Alphaproteobacteria</taxon>
        <taxon>Maricaulales</taxon>
        <taxon>Robiginitomaculaceae</taxon>
        <taxon>Hellea</taxon>
    </lineage>
</organism>
<protein>
    <submittedName>
        <fullName evidence="3">DUF1036 domain-containing protein</fullName>
    </submittedName>
</protein>
<proteinExistence type="predicted"/>
<keyword evidence="2" id="KW-0732">Signal</keyword>
<evidence type="ECO:0000256" key="1">
    <source>
        <dbReference type="SAM" id="MobiDB-lite"/>
    </source>
</evidence>
<dbReference type="Proteomes" id="UP000885806">
    <property type="component" value="Unassembled WGS sequence"/>
</dbReference>